<accession>A0A545TYY6</accession>
<dbReference type="EMBL" id="VHSG01000007">
    <property type="protein sequence ID" value="TQV82421.1"/>
    <property type="molecule type" value="Genomic_DNA"/>
</dbReference>
<keyword evidence="2" id="KW-1185">Reference proteome</keyword>
<proteinExistence type="predicted"/>
<comment type="caution">
    <text evidence="1">The sequence shown here is derived from an EMBL/GenBank/DDBJ whole genome shotgun (WGS) entry which is preliminary data.</text>
</comment>
<evidence type="ECO:0000313" key="1">
    <source>
        <dbReference type="EMBL" id="TQV82421.1"/>
    </source>
</evidence>
<organism evidence="1 2">
    <name type="scientific">Exilibacterium tricleocarpae</name>
    <dbReference type="NCBI Taxonomy" id="2591008"/>
    <lineage>
        <taxon>Bacteria</taxon>
        <taxon>Pseudomonadati</taxon>
        <taxon>Pseudomonadota</taxon>
        <taxon>Gammaproteobacteria</taxon>
        <taxon>Cellvibrionales</taxon>
        <taxon>Cellvibrionaceae</taxon>
        <taxon>Exilibacterium</taxon>
    </lineage>
</organism>
<dbReference type="Proteomes" id="UP000319732">
    <property type="component" value="Unassembled WGS sequence"/>
</dbReference>
<evidence type="ECO:0000313" key="2">
    <source>
        <dbReference type="Proteomes" id="UP000319732"/>
    </source>
</evidence>
<sequence>MDYELCVPAGKDYVYVQPKKDISSTRLPHQFARHAIELGNTHEICKALIDYRLVTSYSGAFDKYFFAYEHSTKMGLTRHWRAALVRRPENTELDFLETVMQNAGFSFRIFTDMDAARDWLAADSG</sequence>
<evidence type="ECO:0008006" key="3">
    <source>
        <dbReference type="Google" id="ProtNLM"/>
    </source>
</evidence>
<dbReference type="OrthoDB" id="7107905at2"/>
<dbReference type="RefSeq" id="WP_142903437.1">
    <property type="nucleotide sequence ID" value="NZ_ML660090.1"/>
</dbReference>
<name>A0A545TYY6_9GAMM</name>
<gene>
    <name evidence="1" type="ORF">FKG94_06660</name>
</gene>
<reference evidence="1 2" key="1">
    <citation type="submission" date="2019-06" db="EMBL/GenBank/DDBJ databases">
        <title>Whole genome sequence for Cellvibrionaceae sp. R142.</title>
        <authorList>
            <person name="Wang G."/>
        </authorList>
    </citation>
    <scope>NUCLEOTIDE SEQUENCE [LARGE SCALE GENOMIC DNA]</scope>
    <source>
        <strain evidence="1 2">R142</strain>
    </source>
</reference>
<protein>
    <recommendedName>
        <fullName evidence="3">STAS/SEC14 domain-containing protein</fullName>
    </recommendedName>
</protein>
<dbReference type="AlphaFoldDB" id="A0A545TYY6"/>